<feature type="transmembrane region" description="Helical" evidence="9">
    <location>
        <begin position="163"/>
        <end position="182"/>
    </location>
</feature>
<keyword evidence="9" id="KW-0256">Endoplasmic reticulum</keyword>
<dbReference type="InterPro" id="IPR039698">
    <property type="entry name" value="Dfg10/SRD5A3"/>
</dbReference>
<evidence type="ECO:0000256" key="9">
    <source>
        <dbReference type="RuleBase" id="RU367081"/>
    </source>
</evidence>
<dbReference type="RefSeq" id="XP_058980732.1">
    <property type="nucleotide sequence ID" value="XM_059124749.1"/>
</dbReference>
<evidence type="ECO:0000313" key="12">
    <source>
        <dbReference type="RefSeq" id="XP_058980732.1"/>
    </source>
</evidence>
<keyword evidence="9" id="KW-0560">Oxidoreductase</keyword>
<keyword evidence="11" id="KW-1185">Reference proteome</keyword>
<evidence type="ECO:0000256" key="3">
    <source>
        <dbReference type="ARBA" id="ARBA00022692"/>
    </source>
</evidence>
<dbReference type="EC" id="1.3.1.94" evidence="2 9"/>
<sequence>MSPTAWQTIINFIEYWNINIINTIFFTLNTFVIIGATLMHFTNFKLPERAKEFFLFGKYALYSSRKSILTVPKSWISYTYLMGSILSLCYIYLVIEMYIFQSKLPKFVAILLNILAGGKNRKVILNSTECLIVTVLMGLQCARRAYETIFIQIFSKNSRLDMRHYLLSFCIYFVLMPVLVANAEGFVEGSTTSPIDLLELSLIQYCSILVFLFCWWQQYQTNLILIYLRKEKISGKLITEKHLLPRGGYFERVSSPHMLFEIGIYVSLLFGFFRGSITWWLLAISVISNQIYIAIQTHIWYKENFKNYPCNRKAILPFIL</sequence>
<reference evidence="12" key="1">
    <citation type="submission" date="2025-08" db="UniProtKB">
        <authorList>
            <consortium name="RefSeq"/>
        </authorList>
    </citation>
    <scope>IDENTIFICATION</scope>
    <source>
        <strain evidence="12">Aabys</strain>
        <tissue evidence="12">Whole body</tissue>
    </source>
</reference>
<accession>A0ABM3V4L8</accession>
<dbReference type="PANTHER" id="PTHR14624:SF0">
    <property type="entry name" value="POLYPRENOL REDUCTASE"/>
    <property type="match status" value="1"/>
</dbReference>
<feature type="transmembrane region" description="Helical" evidence="9">
    <location>
        <begin position="202"/>
        <end position="228"/>
    </location>
</feature>
<evidence type="ECO:0000256" key="4">
    <source>
        <dbReference type="ARBA" id="ARBA00022989"/>
    </source>
</evidence>
<comment type="similarity">
    <text evidence="6 9">Belongs to the steroid 5-alpha reductase family. Polyprenal reductase subfamily.</text>
</comment>
<keyword evidence="4 9" id="KW-1133">Transmembrane helix</keyword>
<dbReference type="PANTHER" id="PTHR14624">
    <property type="entry name" value="DFG10 PROTEIN"/>
    <property type="match status" value="1"/>
</dbReference>
<evidence type="ECO:0000256" key="7">
    <source>
        <dbReference type="ARBA" id="ARBA00047186"/>
    </source>
</evidence>
<evidence type="ECO:0000256" key="8">
    <source>
        <dbReference type="ARBA" id="ARBA00049427"/>
    </source>
</evidence>
<feature type="transmembrane region" description="Helical" evidence="9">
    <location>
        <begin position="75"/>
        <end position="95"/>
    </location>
</feature>
<dbReference type="Pfam" id="PF02544">
    <property type="entry name" value="Steroid_dh"/>
    <property type="match status" value="1"/>
</dbReference>
<dbReference type="Proteomes" id="UP001652621">
    <property type="component" value="Unplaced"/>
</dbReference>
<evidence type="ECO:0000256" key="6">
    <source>
        <dbReference type="ARBA" id="ARBA00046320"/>
    </source>
</evidence>
<dbReference type="InterPro" id="IPR001104">
    <property type="entry name" value="3-oxo-5_a-steroid_4-DH_C"/>
</dbReference>
<feature type="transmembrane region" description="Helical" evidence="9">
    <location>
        <begin position="20"/>
        <end position="41"/>
    </location>
</feature>
<keyword evidence="5 9" id="KW-0472">Membrane</keyword>
<dbReference type="GeneID" id="131803438"/>
<evidence type="ECO:0000256" key="1">
    <source>
        <dbReference type="ARBA" id="ARBA00004127"/>
    </source>
</evidence>
<proteinExistence type="inferred from homology"/>
<gene>
    <name evidence="12" type="primary">LOC131803438</name>
</gene>
<protein>
    <recommendedName>
        <fullName evidence="7 9">Polyprenal reductase</fullName>
        <ecNumber evidence="2 9">1.3.1.94</ecNumber>
    </recommendedName>
</protein>
<comment type="pathway">
    <text evidence="9">Protein modification; protein glycosylation.</text>
</comment>
<evidence type="ECO:0000313" key="11">
    <source>
        <dbReference type="Proteomes" id="UP001652621"/>
    </source>
</evidence>
<name>A0ABM3V4L8_MUSDO</name>
<evidence type="ECO:0000256" key="5">
    <source>
        <dbReference type="ARBA" id="ARBA00023136"/>
    </source>
</evidence>
<comment type="function">
    <text evidence="9">Plays a key role in early steps of protein N-linked glycosylation by being involved in the conversion of polyprenol into dolichol. Acts as a polyprenal reductase that mediates the reduction of polyprenal into dolichal in a NADP-dependent mechanism. Dolichols are required for the synthesis of dolichol-linked monosaccharides and the oligosaccharide precursor used for N-glycosylation.</text>
</comment>
<comment type="catalytic activity">
    <reaction evidence="8 9">
        <text>a di-trans,poly-cis-dolichal + NADP(+) = a di-trans,poly-cis-polyprenal + NADPH + H(+)</text>
        <dbReference type="Rhea" id="RHEA:80727"/>
        <dbReference type="Rhea" id="RHEA-COMP:19536"/>
        <dbReference type="Rhea" id="RHEA-COMP:19537"/>
        <dbReference type="ChEBI" id="CHEBI:15378"/>
        <dbReference type="ChEBI" id="CHEBI:57783"/>
        <dbReference type="ChEBI" id="CHEBI:58349"/>
        <dbReference type="ChEBI" id="CHEBI:231623"/>
        <dbReference type="ChEBI" id="CHEBI:231637"/>
        <dbReference type="EC" id="1.3.1.94"/>
    </reaction>
    <physiologicalReaction direction="right-to-left" evidence="8 9">
        <dbReference type="Rhea" id="RHEA:80729"/>
    </physiologicalReaction>
</comment>
<feature type="domain" description="3-oxo-5-alpha-steroid 4-dehydrogenase C-terminal" evidence="10">
    <location>
        <begin position="205"/>
        <end position="320"/>
    </location>
</feature>
<evidence type="ECO:0000256" key="2">
    <source>
        <dbReference type="ARBA" id="ARBA00012522"/>
    </source>
</evidence>
<dbReference type="PROSITE" id="PS50244">
    <property type="entry name" value="S5A_REDUCTASE"/>
    <property type="match status" value="1"/>
</dbReference>
<keyword evidence="9" id="KW-0521">NADP</keyword>
<keyword evidence="3 9" id="KW-0812">Transmembrane</keyword>
<evidence type="ECO:0000259" key="10">
    <source>
        <dbReference type="Pfam" id="PF02544"/>
    </source>
</evidence>
<organism evidence="11 12">
    <name type="scientific">Musca domestica</name>
    <name type="common">House fly</name>
    <dbReference type="NCBI Taxonomy" id="7370"/>
    <lineage>
        <taxon>Eukaryota</taxon>
        <taxon>Metazoa</taxon>
        <taxon>Ecdysozoa</taxon>
        <taxon>Arthropoda</taxon>
        <taxon>Hexapoda</taxon>
        <taxon>Insecta</taxon>
        <taxon>Pterygota</taxon>
        <taxon>Neoptera</taxon>
        <taxon>Endopterygota</taxon>
        <taxon>Diptera</taxon>
        <taxon>Brachycera</taxon>
        <taxon>Muscomorpha</taxon>
        <taxon>Muscoidea</taxon>
        <taxon>Muscidae</taxon>
        <taxon>Musca</taxon>
    </lineage>
</organism>
<comment type="subcellular location">
    <subcellularLocation>
        <location evidence="1">Endomembrane system</location>
        <topology evidence="1">Multi-pass membrane protein</topology>
    </subcellularLocation>
    <subcellularLocation>
        <location evidence="9">Endoplasmic reticulum membrane</location>
    </subcellularLocation>
</comment>